<dbReference type="EMBL" id="QAMZ01000018">
    <property type="protein sequence ID" value="PWL54832.1"/>
    <property type="molecule type" value="Genomic_DNA"/>
</dbReference>
<evidence type="ECO:0000313" key="4">
    <source>
        <dbReference type="Proteomes" id="UP000182135"/>
    </source>
</evidence>
<organism evidence="3 4">
    <name type="scientific">Clostridium cadaveris</name>
    <dbReference type="NCBI Taxonomy" id="1529"/>
    <lineage>
        <taxon>Bacteria</taxon>
        <taxon>Bacillati</taxon>
        <taxon>Bacillota</taxon>
        <taxon>Clostridia</taxon>
        <taxon>Eubacteriales</taxon>
        <taxon>Clostridiaceae</taxon>
        <taxon>Clostridium</taxon>
    </lineage>
</organism>
<reference evidence="3 4" key="1">
    <citation type="submission" date="2016-10" db="EMBL/GenBank/DDBJ databases">
        <authorList>
            <person name="de Groot N.N."/>
        </authorList>
    </citation>
    <scope>NUCLEOTIDE SEQUENCE [LARGE SCALE GENOMIC DNA]</scope>
    <source>
        <strain evidence="3 4">NLAE-zl-G419</strain>
    </source>
</reference>
<dbReference type="GeneID" id="90545444"/>
<dbReference type="RefSeq" id="WP_027639159.1">
    <property type="nucleotide sequence ID" value="NZ_BAAACD010000003.1"/>
</dbReference>
<dbReference type="OrthoDB" id="1934541at2"/>
<name>A0A1I2MXL5_9CLOT</name>
<reference evidence="2 5" key="2">
    <citation type="submission" date="2018-03" db="EMBL/GenBank/DDBJ databases">
        <title>The uncultured portion of the human microbiome is neutrally assembled.</title>
        <authorList>
            <person name="Jeraldo P."/>
            <person name="Boardman L."/>
            <person name="White B.A."/>
            <person name="Nelson H."/>
            <person name="Goldenfeld N."/>
            <person name="Chia N."/>
        </authorList>
    </citation>
    <scope>NUCLEOTIDE SEQUENCE [LARGE SCALE GENOMIC DNA]</scope>
    <source>
        <strain evidence="2">CIM:MAG 903</strain>
    </source>
</reference>
<evidence type="ECO:0000256" key="1">
    <source>
        <dbReference type="SAM" id="MobiDB-lite"/>
    </source>
</evidence>
<dbReference type="EMBL" id="FOOE01000017">
    <property type="protein sequence ID" value="SFF95858.1"/>
    <property type="molecule type" value="Genomic_DNA"/>
</dbReference>
<evidence type="ECO:0000313" key="2">
    <source>
        <dbReference type="EMBL" id="PWL54832.1"/>
    </source>
</evidence>
<accession>A0A1I2MXL5</accession>
<dbReference type="STRING" id="1529.SAMN04487885_11754"/>
<dbReference type="AlphaFoldDB" id="A0A1I2MXL5"/>
<feature type="region of interest" description="Disordered" evidence="1">
    <location>
        <begin position="1"/>
        <end position="22"/>
    </location>
</feature>
<gene>
    <name evidence="2" type="ORF">DBY38_03350</name>
    <name evidence="3" type="ORF">SAMN04487885_11754</name>
</gene>
<evidence type="ECO:0000313" key="3">
    <source>
        <dbReference type="EMBL" id="SFF95858.1"/>
    </source>
</evidence>
<sequence length="161" mass="17669">MGKHKRHRSPEPIMDNSAMYPPGMMGSNMNPSMMNPNMMNPNMMNGNMMNGNMNQPNMMNGNMNQPNGGPMPFNQNPSTGNPFFDMLGSADFSQLGSLLGALTSNGVNLNDINLGNNNINDTVYEDSTMQLLNALRPFMPSDKVGIIDKVIQMYSNGELND</sequence>
<protein>
    <submittedName>
        <fullName evidence="3">Uncharacterized protein</fullName>
    </submittedName>
</protein>
<proteinExistence type="predicted"/>
<dbReference type="Proteomes" id="UP000246114">
    <property type="component" value="Unassembled WGS sequence"/>
</dbReference>
<keyword evidence="4" id="KW-1185">Reference proteome</keyword>
<dbReference type="Proteomes" id="UP000182135">
    <property type="component" value="Unassembled WGS sequence"/>
</dbReference>
<evidence type="ECO:0000313" key="5">
    <source>
        <dbReference type="Proteomes" id="UP000246114"/>
    </source>
</evidence>